<protein>
    <submittedName>
        <fullName evidence="2">Uncharacterized protein</fullName>
    </submittedName>
</protein>
<accession>A0A9Q3JYI4</accession>
<evidence type="ECO:0000313" key="2">
    <source>
        <dbReference type="EMBL" id="MBW0570676.1"/>
    </source>
</evidence>
<feature type="compositionally biased region" description="Basic and acidic residues" evidence="1">
    <location>
        <begin position="41"/>
        <end position="50"/>
    </location>
</feature>
<dbReference type="AlphaFoldDB" id="A0A9Q3JYI4"/>
<evidence type="ECO:0000256" key="1">
    <source>
        <dbReference type="SAM" id="MobiDB-lite"/>
    </source>
</evidence>
<name>A0A9Q3JYI4_9BASI</name>
<keyword evidence="3" id="KW-1185">Reference proteome</keyword>
<proteinExistence type="predicted"/>
<feature type="region of interest" description="Disordered" evidence="1">
    <location>
        <begin position="1"/>
        <end position="64"/>
    </location>
</feature>
<feature type="compositionally biased region" description="Polar residues" evidence="1">
    <location>
        <begin position="1"/>
        <end position="18"/>
    </location>
</feature>
<dbReference type="EMBL" id="AVOT02086684">
    <property type="protein sequence ID" value="MBW0570676.1"/>
    <property type="molecule type" value="Genomic_DNA"/>
</dbReference>
<feature type="compositionally biased region" description="Polar residues" evidence="1">
    <location>
        <begin position="54"/>
        <end position="64"/>
    </location>
</feature>
<feature type="compositionally biased region" description="Polar residues" evidence="1">
    <location>
        <begin position="27"/>
        <end position="40"/>
    </location>
</feature>
<sequence>MPSTRSEASYNHSSSSQKGYRHDYDRSQSATGGQGSVNEAQSDKLCHSEGDNTVLPSNRADNTTRSLCGHIKTKQEYLKNAFQQKEYQILADLWKKCMSYHLTVRTFLGHPKIFRLLNGWNPFIERNK</sequence>
<gene>
    <name evidence="2" type="ORF">O181_110391</name>
</gene>
<organism evidence="2 3">
    <name type="scientific">Austropuccinia psidii MF-1</name>
    <dbReference type="NCBI Taxonomy" id="1389203"/>
    <lineage>
        <taxon>Eukaryota</taxon>
        <taxon>Fungi</taxon>
        <taxon>Dikarya</taxon>
        <taxon>Basidiomycota</taxon>
        <taxon>Pucciniomycotina</taxon>
        <taxon>Pucciniomycetes</taxon>
        <taxon>Pucciniales</taxon>
        <taxon>Sphaerophragmiaceae</taxon>
        <taxon>Austropuccinia</taxon>
    </lineage>
</organism>
<reference evidence="2" key="1">
    <citation type="submission" date="2021-03" db="EMBL/GenBank/DDBJ databases">
        <title>Draft genome sequence of rust myrtle Austropuccinia psidii MF-1, a brazilian biotype.</title>
        <authorList>
            <person name="Quecine M.C."/>
            <person name="Pachon D.M.R."/>
            <person name="Bonatelli M.L."/>
            <person name="Correr F.H."/>
            <person name="Franceschini L.M."/>
            <person name="Leite T.F."/>
            <person name="Margarido G.R.A."/>
            <person name="Almeida C.A."/>
            <person name="Ferrarezi J.A."/>
            <person name="Labate C.A."/>
        </authorList>
    </citation>
    <scope>NUCLEOTIDE SEQUENCE</scope>
    <source>
        <strain evidence="2">MF-1</strain>
    </source>
</reference>
<evidence type="ECO:0000313" key="3">
    <source>
        <dbReference type="Proteomes" id="UP000765509"/>
    </source>
</evidence>
<dbReference type="Proteomes" id="UP000765509">
    <property type="component" value="Unassembled WGS sequence"/>
</dbReference>
<comment type="caution">
    <text evidence="2">The sequence shown here is derived from an EMBL/GenBank/DDBJ whole genome shotgun (WGS) entry which is preliminary data.</text>
</comment>